<sequence>MPVSLPPKGHTAV</sequence>
<protein>
    <submittedName>
        <fullName evidence="1">Uncharacterized protein</fullName>
    </submittedName>
</protein>
<proteinExistence type="predicted"/>
<organism evidence="1 2">
    <name type="scientific">Gossypium arboreum</name>
    <name type="common">Tree cotton</name>
    <name type="synonym">Gossypium nanking</name>
    <dbReference type="NCBI Taxonomy" id="29729"/>
    <lineage>
        <taxon>Eukaryota</taxon>
        <taxon>Viridiplantae</taxon>
        <taxon>Streptophyta</taxon>
        <taxon>Embryophyta</taxon>
        <taxon>Tracheophyta</taxon>
        <taxon>Spermatophyta</taxon>
        <taxon>Magnoliopsida</taxon>
        <taxon>eudicotyledons</taxon>
        <taxon>Gunneridae</taxon>
        <taxon>Pentapetalae</taxon>
        <taxon>rosids</taxon>
        <taxon>malvids</taxon>
        <taxon>Malvales</taxon>
        <taxon>Malvaceae</taxon>
        <taxon>Malvoideae</taxon>
        <taxon>Gossypium</taxon>
    </lineage>
</organism>
<name>A0A0B0NQS0_GOSAR</name>
<dbReference type="Proteomes" id="UP000032142">
    <property type="component" value="Unassembled WGS sequence"/>
</dbReference>
<accession>A0A0B0NQS0</accession>
<evidence type="ECO:0000313" key="2">
    <source>
        <dbReference type="Proteomes" id="UP000032142"/>
    </source>
</evidence>
<evidence type="ECO:0000313" key="1">
    <source>
        <dbReference type="EMBL" id="KHG13421.1"/>
    </source>
</evidence>
<gene>
    <name evidence="1" type="ORF">F383_18205</name>
</gene>
<dbReference type="EMBL" id="KN399546">
    <property type="protein sequence ID" value="KHG13421.1"/>
    <property type="molecule type" value="Genomic_DNA"/>
</dbReference>
<reference evidence="2" key="1">
    <citation type="submission" date="2014-09" db="EMBL/GenBank/DDBJ databases">
        <authorList>
            <person name="Mudge J."/>
            <person name="Ramaraj T."/>
            <person name="Lindquist I.E."/>
            <person name="Bharti A.K."/>
            <person name="Sundararajan A."/>
            <person name="Cameron C.T."/>
            <person name="Woodward J.E."/>
            <person name="May G.D."/>
            <person name="Brubaker C."/>
            <person name="Broadhvest J."/>
            <person name="Wilkins T.A."/>
        </authorList>
    </citation>
    <scope>NUCLEOTIDE SEQUENCE</scope>
    <source>
        <strain evidence="2">cv. AKA8401</strain>
    </source>
</reference>
<keyword evidence="2" id="KW-1185">Reference proteome</keyword>